<keyword evidence="5" id="KW-1185">Reference proteome</keyword>
<dbReference type="EMBL" id="WHPF01000004">
    <property type="protein sequence ID" value="NNV55210.1"/>
    <property type="molecule type" value="Genomic_DNA"/>
</dbReference>
<dbReference type="SUPFAM" id="SSF111369">
    <property type="entry name" value="HlyD-like secretion proteins"/>
    <property type="match status" value="1"/>
</dbReference>
<keyword evidence="2" id="KW-0813">Transport</keyword>
<dbReference type="GO" id="GO:0022857">
    <property type="term" value="F:transmembrane transporter activity"/>
    <property type="evidence" value="ECO:0007669"/>
    <property type="project" value="InterPro"/>
</dbReference>
<evidence type="ECO:0000256" key="2">
    <source>
        <dbReference type="ARBA" id="ARBA00022448"/>
    </source>
</evidence>
<dbReference type="AlphaFoldDB" id="A0A8J8FCI1"/>
<dbReference type="RefSeq" id="WP_171607135.1">
    <property type="nucleotide sequence ID" value="NZ_WHPF01000004.1"/>
</dbReference>
<dbReference type="InterPro" id="IPR006143">
    <property type="entry name" value="RND_pump_MFP"/>
</dbReference>
<evidence type="ECO:0000313" key="4">
    <source>
        <dbReference type="EMBL" id="NNV55210.1"/>
    </source>
</evidence>
<dbReference type="GO" id="GO:0060003">
    <property type="term" value="P:copper ion export"/>
    <property type="evidence" value="ECO:0007669"/>
    <property type="project" value="TreeGrafter"/>
</dbReference>
<dbReference type="Gene3D" id="2.40.30.170">
    <property type="match status" value="1"/>
</dbReference>
<name>A0A8J8FCI1_9BACT</name>
<dbReference type="GO" id="GO:0015679">
    <property type="term" value="P:plasma membrane copper ion transport"/>
    <property type="evidence" value="ECO:0007669"/>
    <property type="project" value="TreeGrafter"/>
</dbReference>
<evidence type="ECO:0000313" key="5">
    <source>
        <dbReference type="Proteomes" id="UP000598971"/>
    </source>
</evidence>
<proteinExistence type="inferred from homology"/>
<reference evidence="4" key="1">
    <citation type="submission" date="2019-10" db="EMBL/GenBank/DDBJ databases">
        <title>Draft genome sequence of Panacibacter sp. KCS-6.</title>
        <authorList>
            <person name="Yim K.J."/>
        </authorList>
    </citation>
    <scope>NUCLEOTIDE SEQUENCE</scope>
    <source>
        <strain evidence="4">KCS-6</strain>
    </source>
</reference>
<accession>A0A8J8FCI1</accession>
<dbReference type="GO" id="GO:0016020">
    <property type="term" value="C:membrane"/>
    <property type="evidence" value="ECO:0007669"/>
    <property type="project" value="InterPro"/>
</dbReference>
<dbReference type="PANTHER" id="PTHR30097:SF4">
    <property type="entry name" value="SLR6042 PROTEIN"/>
    <property type="match status" value="1"/>
</dbReference>
<protein>
    <submittedName>
        <fullName evidence="4">Efflux RND transporter periplasmic adaptor subunit</fullName>
    </submittedName>
</protein>
<sequence>MKKILIYISAAILIVSCNNSADETVDATQQKLPGNTVTFDSAQLKNAGIQTDTASLQILHATIKANGTVDVPPQSMVSVSFPLGGYLKSTSLLPGAEVRKGQVLGIMEDQAYVQLQQDYLTAKAKMEYLKADVERQKELTDAEAASKKNYQLVLSDFKTQQILIRALEEKLKIIGIEPGSLNVNNISRDVAIHAPINGFVSKVNVNIGKYVNPADVLFELINPSDIHAAITVFEKDIAAFKAGMQGTVTLADEPGKAYKVEVILVTRNLDENRAGMVHCHFLTPQHNLLPGMFLTGSFELDNKAAQTIPEEAVLRYEGKEFVFLTKDGSTFTMKEVKTGAKENGFVELLPDDSTSWIDNRIVVKGAYSILGMLKNKLE</sequence>
<dbReference type="NCBIfam" id="TIGR01730">
    <property type="entry name" value="RND_mfp"/>
    <property type="match status" value="1"/>
</dbReference>
<dbReference type="PROSITE" id="PS51257">
    <property type="entry name" value="PROKAR_LIPOPROTEIN"/>
    <property type="match status" value="1"/>
</dbReference>
<organism evidence="4 5">
    <name type="scientific">Limnovirga soli</name>
    <dbReference type="NCBI Taxonomy" id="2656915"/>
    <lineage>
        <taxon>Bacteria</taxon>
        <taxon>Pseudomonadati</taxon>
        <taxon>Bacteroidota</taxon>
        <taxon>Chitinophagia</taxon>
        <taxon>Chitinophagales</taxon>
        <taxon>Chitinophagaceae</taxon>
        <taxon>Limnovirga</taxon>
    </lineage>
</organism>
<comment type="caution">
    <text evidence="4">The sequence shown here is derived from an EMBL/GenBank/DDBJ whole genome shotgun (WGS) entry which is preliminary data.</text>
</comment>
<dbReference type="Gene3D" id="2.40.50.100">
    <property type="match status" value="1"/>
</dbReference>
<feature type="signal peptide" evidence="3">
    <location>
        <begin position="1"/>
        <end position="21"/>
    </location>
</feature>
<evidence type="ECO:0000256" key="1">
    <source>
        <dbReference type="ARBA" id="ARBA00009477"/>
    </source>
</evidence>
<dbReference type="PANTHER" id="PTHR30097">
    <property type="entry name" value="CATION EFFLUX SYSTEM PROTEIN CUSB"/>
    <property type="match status" value="1"/>
</dbReference>
<feature type="chain" id="PRO_5035149658" evidence="3">
    <location>
        <begin position="22"/>
        <end position="378"/>
    </location>
</feature>
<dbReference type="Gene3D" id="2.40.420.20">
    <property type="match status" value="1"/>
</dbReference>
<dbReference type="InterPro" id="IPR051909">
    <property type="entry name" value="MFP_Cation_Efflux"/>
</dbReference>
<evidence type="ECO:0000256" key="3">
    <source>
        <dbReference type="SAM" id="SignalP"/>
    </source>
</evidence>
<comment type="similarity">
    <text evidence="1">Belongs to the membrane fusion protein (MFP) (TC 8.A.1) family.</text>
</comment>
<keyword evidence="3" id="KW-0732">Signal</keyword>
<dbReference type="Gene3D" id="1.10.287.470">
    <property type="entry name" value="Helix hairpin bin"/>
    <property type="match status" value="1"/>
</dbReference>
<dbReference type="Proteomes" id="UP000598971">
    <property type="component" value="Unassembled WGS sequence"/>
</dbReference>
<dbReference type="GO" id="GO:0030313">
    <property type="term" value="C:cell envelope"/>
    <property type="evidence" value="ECO:0007669"/>
    <property type="project" value="TreeGrafter"/>
</dbReference>
<gene>
    <name evidence="4" type="ORF">GD597_07050</name>
</gene>